<evidence type="ECO:0000313" key="2">
    <source>
        <dbReference type="EMBL" id="QHU30112.1"/>
    </source>
</evidence>
<dbReference type="EMBL" id="MN740503">
    <property type="protein sequence ID" value="QHU30112.1"/>
    <property type="molecule type" value="Genomic_DNA"/>
</dbReference>
<protein>
    <submittedName>
        <fullName evidence="2">Uncharacterized protein</fullName>
    </submittedName>
</protein>
<feature type="region of interest" description="Disordered" evidence="1">
    <location>
        <begin position="1"/>
        <end position="23"/>
    </location>
</feature>
<reference evidence="2" key="1">
    <citation type="journal article" date="2020" name="Nature">
        <title>Giant virus diversity and host interactions through global metagenomics.</title>
        <authorList>
            <person name="Schulz F."/>
            <person name="Roux S."/>
            <person name="Paez-Espino D."/>
            <person name="Jungbluth S."/>
            <person name="Walsh D.A."/>
            <person name="Denef V.J."/>
            <person name="McMahon K.D."/>
            <person name="Konstantinidis K.T."/>
            <person name="Eloe-Fadrosh E.A."/>
            <person name="Kyrpides N.C."/>
            <person name="Woyke T."/>
        </authorList>
    </citation>
    <scope>NUCLEOTIDE SEQUENCE</scope>
    <source>
        <strain evidence="2">GVMAG-M-3300027833-11</strain>
    </source>
</reference>
<sequence>MPRTKRRKSQKKRRTRKKAPKQRGDIILSSAARSIAGNQVILRLADRVIDNPSSRNMKRYSNAVASLLQSKADAGKSYAPSINKKLTSIRSQKYNDIFGCGAESELGKTRAFNKLMIKSKGKCVSASSEEGRDILLKNFKSEKNLRCSSIIAPMQSHSNCWFNTMFMCLFASDKGRKFMRFFREMMIKGVTSSGKKITPPELSEAMILFNASIDACYNRGNNSKNIGLALNTNNIITSIYSSIAGDLEGIKDIDQFGNPYKFYRDLMMYLGSEKAVRVEKLDDTSDVDNFLSMAGSSTSDPDVVIITLSDFGGSELAHPEDIKTIKPVVMFNGHKYKLDSAICRDISKNHFCCAITCNNKPMLFDGSAFSRLVSRNWKNWINKDYEWSTGDTNLQWNFKRGYSMLFYYRST</sequence>
<proteinExistence type="predicted"/>
<dbReference type="AlphaFoldDB" id="A0A6C0LLL1"/>
<name>A0A6C0LLL1_9ZZZZ</name>
<feature type="compositionally biased region" description="Basic residues" evidence="1">
    <location>
        <begin position="1"/>
        <end position="21"/>
    </location>
</feature>
<accession>A0A6C0LLL1</accession>
<evidence type="ECO:0000256" key="1">
    <source>
        <dbReference type="SAM" id="MobiDB-lite"/>
    </source>
</evidence>
<organism evidence="2">
    <name type="scientific">viral metagenome</name>
    <dbReference type="NCBI Taxonomy" id="1070528"/>
    <lineage>
        <taxon>unclassified sequences</taxon>
        <taxon>metagenomes</taxon>
        <taxon>organismal metagenomes</taxon>
    </lineage>
</organism>